<evidence type="ECO:0000313" key="3">
    <source>
        <dbReference type="Proteomes" id="UP000010953"/>
    </source>
</evidence>
<dbReference type="AlphaFoldDB" id="M7XE46"/>
<organism evidence="2 3">
    <name type="scientific">Mariniradius saccharolyticus AK6</name>
    <dbReference type="NCBI Taxonomy" id="1239962"/>
    <lineage>
        <taxon>Bacteria</taxon>
        <taxon>Pseudomonadati</taxon>
        <taxon>Bacteroidota</taxon>
        <taxon>Cytophagia</taxon>
        <taxon>Cytophagales</taxon>
        <taxon>Cyclobacteriaceae</taxon>
        <taxon>Mariniradius</taxon>
    </lineage>
</organism>
<evidence type="ECO:0000313" key="2">
    <source>
        <dbReference type="EMBL" id="EMS33159.1"/>
    </source>
</evidence>
<protein>
    <submittedName>
        <fullName evidence="2">Uncharacterized protein</fullName>
    </submittedName>
</protein>
<evidence type="ECO:0000256" key="1">
    <source>
        <dbReference type="SAM" id="MobiDB-lite"/>
    </source>
</evidence>
<name>M7XE46_9BACT</name>
<reference evidence="2" key="1">
    <citation type="submission" date="2013-01" db="EMBL/GenBank/DDBJ databases">
        <title>Genome assembly of Mariniradius saccharolyticus AK6.</title>
        <authorList>
            <person name="Vaidya B."/>
            <person name="Khatri I."/>
            <person name="Tanuku N.R.S."/>
            <person name="Subramanian S."/>
            <person name="Pinnaka A."/>
        </authorList>
    </citation>
    <scope>NUCLEOTIDE SEQUENCE [LARGE SCALE GENOMIC DNA]</scope>
    <source>
        <strain evidence="2">AK6</strain>
    </source>
</reference>
<dbReference type="Proteomes" id="UP000010953">
    <property type="component" value="Unassembled WGS sequence"/>
</dbReference>
<dbReference type="InParanoid" id="M7XE46"/>
<proteinExistence type="predicted"/>
<gene>
    <name evidence="2" type="ORF">C943_00436</name>
</gene>
<keyword evidence="3" id="KW-1185">Reference proteome</keyword>
<feature type="region of interest" description="Disordered" evidence="1">
    <location>
        <begin position="1"/>
        <end position="20"/>
    </location>
</feature>
<comment type="caution">
    <text evidence="2">The sequence shown here is derived from an EMBL/GenBank/DDBJ whole genome shotgun (WGS) entry which is preliminary data.</text>
</comment>
<dbReference type="EMBL" id="AMZY02000010">
    <property type="protein sequence ID" value="EMS33159.1"/>
    <property type="molecule type" value="Genomic_DNA"/>
</dbReference>
<sequence>MLYTGELVEGHRKGKYPTTQQKPAELVCSSNLKISSG</sequence>
<accession>M7XE46</accession>